<dbReference type="GO" id="GO:0000156">
    <property type="term" value="F:phosphorelay response regulator activity"/>
    <property type="evidence" value="ECO:0007669"/>
    <property type="project" value="InterPro"/>
</dbReference>
<protein>
    <submittedName>
        <fullName evidence="2">LytTr DNA-binding domain protein</fullName>
    </submittedName>
</protein>
<dbReference type="InterPro" id="IPR046947">
    <property type="entry name" value="LytR-like"/>
</dbReference>
<dbReference type="PANTHER" id="PTHR37299">
    <property type="entry name" value="TRANSCRIPTIONAL REGULATOR-RELATED"/>
    <property type="match status" value="1"/>
</dbReference>
<dbReference type="Gene3D" id="2.40.50.1020">
    <property type="entry name" value="LytTr DNA-binding domain"/>
    <property type="match status" value="1"/>
</dbReference>
<dbReference type="Proteomes" id="UP000005699">
    <property type="component" value="Unassembled WGS sequence"/>
</dbReference>
<dbReference type="InterPro" id="IPR007492">
    <property type="entry name" value="LytTR_DNA-bd_dom"/>
</dbReference>
<accession>E8JN36</accession>
<dbReference type="PANTHER" id="PTHR37299:SF4">
    <property type="entry name" value="TRANSCRIPTIONAL REGULATOR"/>
    <property type="match status" value="1"/>
</dbReference>
<comment type="caution">
    <text evidence="2">The sequence shown here is derived from an EMBL/GenBank/DDBJ whole genome shotgun (WGS) entry which is preliminary data.</text>
</comment>
<dbReference type="HOGENOM" id="CLU_106729_0_0_9"/>
<evidence type="ECO:0000259" key="1">
    <source>
        <dbReference type="PROSITE" id="PS50930"/>
    </source>
</evidence>
<dbReference type="Pfam" id="PF04397">
    <property type="entry name" value="LytTR"/>
    <property type="match status" value="1"/>
</dbReference>
<dbReference type="EMBL" id="AEVB01000010">
    <property type="protein sequence ID" value="EFW89303.1"/>
    <property type="molecule type" value="Genomic_DNA"/>
</dbReference>
<name>E8JN36_STREI</name>
<reference evidence="2 3" key="1">
    <citation type="submission" date="2010-12" db="EMBL/GenBank/DDBJ databases">
        <authorList>
            <person name="Muzny D."/>
            <person name="Qin X."/>
            <person name="Deng J."/>
            <person name="Jiang H."/>
            <person name="Liu Y."/>
            <person name="Qu J."/>
            <person name="Song X.-Z."/>
            <person name="Zhang L."/>
            <person name="Thornton R."/>
            <person name="Coyle M."/>
            <person name="Francisco L."/>
            <person name="Jackson L."/>
            <person name="Javaid M."/>
            <person name="Korchina V."/>
            <person name="Kovar C."/>
            <person name="Mata R."/>
            <person name="Mathew T."/>
            <person name="Ngo R."/>
            <person name="Nguyen L."/>
            <person name="Nguyen N."/>
            <person name="Okwuonu G."/>
            <person name="Ongeri F."/>
            <person name="Pham C."/>
            <person name="Simmons D."/>
            <person name="Wilczek-Boney K."/>
            <person name="Hale W."/>
            <person name="Jakkamsetti A."/>
            <person name="Pham P."/>
            <person name="Ruth R."/>
            <person name="San Lucas F."/>
            <person name="Warren J."/>
            <person name="Zhang J."/>
            <person name="Zhao Z."/>
            <person name="Zhou C."/>
            <person name="Zhu D."/>
            <person name="Lee S."/>
            <person name="Bess C."/>
            <person name="Blankenburg K."/>
            <person name="Forbes L."/>
            <person name="Fu Q."/>
            <person name="Gubbala S."/>
            <person name="Hirani K."/>
            <person name="Jayaseelan J.C."/>
            <person name="Lara F."/>
            <person name="Munidasa M."/>
            <person name="Palculict T."/>
            <person name="Patil S."/>
            <person name="Pu L.-L."/>
            <person name="Saada N."/>
            <person name="Tang L."/>
            <person name="Weissenberger G."/>
            <person name="Zhu Y."/>
            <person name="Hemphill L."/>
            <person name="Shang Y."/>
            <person name="Youmans B."/>
            <person name="Ayvaz T."/>
            <person name="Ross M."/>
            <person name="Santibanez J."/>
            <person name="Aqrawi P."/>
            <person name="Gross S."/>
            <person name="Joshi V."/>
            <person name="Fowler G."/>
            <person name="Nazareth L."/>
            <person name="Reid J."/>
            <person name="Worley K."/>
            <person name="Petrosino J."/>
            <person name="Highlander S."/>
            <person name="Gibbs R."/>
        </authorList>
    </citation>
    <scope>NUCLEOTIDE SEQUENCE [LARGE SCALE GENOMIC DNA]</scope>
    <source>
        <strain evidence="2 3">ATCC 9812</strain>
    </source>
</reference>
<dbReference type="GO" id="GO:0003677">
    <property type="term" value="F:DNA binding"/>
    <property type="evidence" value="ECO:0007669"/>
    <property type="project" value="UniProtKB-KW"/>
</dbReference>
<dbReference type="PROSITE" id="PS50930">
    <property type="entry name" value="HTH_LYTTR"/>
    <property type="match status" value="1"/>
</dbReference>
<evidence type="ECO:0000313" key="2">
    <source>
        <dbReference type="EMBL" id="EFW89303.1"/>
    </source>
</evidence>
<feature type="domain" description="HTH LytTR-type" evidence="1">
    <location>
        <begin position="41"/>
        <end position="145"/>
    </location>
</feature>
<dbReference type="RefSeq" id="WP_004231556.1">
    <property type="nucleotide sequence ID" value="NZ_GL698429.1"/>
</dbReference>
<keyword evidence="2" id="KW-0238">DNA-binding</keyword>
<dbReference type="SMART" id="SM00850">
    <property type="entry name" value="LytTR"/>
    <property type="match status" value="1"/>
</dbReference>
<evidence type="ECO:0000313" key="3">
    <source>
        <dbReference type="Proteomes" id="UP000005699"/>
    </source>
</evidence>
<dbReference type="AlphaFoldDB" id="E8JN36"/>
<gene>
    <name evidence="2" type="ORF">HMPREF0819_0409</name>
</gene>
<sequence>MEIKISRIPENEPEHLYIMCHEVTSEVREIIHFVKSLQGTITGDLEDKQYEIQVPDILYVEAVDNRTYIYTSKHVYSSRLKLYELENLLQDRSFSRISKSVIVNLLKIRSMKPALNGRFCATLMNGEDVIISRKYVQEFKEKIRGGGKR</sequence>
<organism evidence="2 3">
    <name type="scientific">Streptococcus equinus ATCC 9812</name>
    <dbReference type="NCBI Taxonomy" id="525379"/>
    <lineage>
        <taxon>Bacteria</taxon>
        <taxon>Bacillati</taxon>
        <taxon>Bacillota</taxon>
        <taxon>Bacilli</taxon>
        <taxon>Lactobacillales</taxon>
        <taxon>Streptococcaceae</taxon>
        <taxon>Streptococcus</taxon>
    </lineage>
</organism>
<proteinExistence type="predicted"/>
<dbReference type="eggNOG" id="COG3279">
    <property type="taxonomic scope" value="Bacteria"/>
</dbReference>